<sequence>MEPDPDGPFQRVERTLISVWCYISEAVSRFLRPQAVEATNNNPTSSDEPGVDGEPADGSQNDDDARGVEVGEEPSLSTVSLVSLSSPVVAWERCAADIDLKPKEEDHENKEDLIEEQRSQTGNDFAGLLVTGSAKAHQGSQEKTEIEKCDTCEESLGPENDGQRATSGSGHVWVKEGEIEDITPLDSREARPGDHQKVMETLADIEEEAEENSGEESNEKIGDQKVNKASAATLGDANISEDASQLGSGNENFSDEKTKDVETQLRQLSEDDNVQMRVVEEAATAQESEQDKSGRMAEDILTQSGSKDVQKTEPDMTEFTITEEDVLVTIMQTAEEDVTVEELSADLDYEMAEGKNLSAENENSAEQTQQVKTLVCQELSGVAEDERVEEEEDHKSTTHEESEERKSSRADEEENILAQSVTSSEDEQDLKGNDSAEALINENMTEHQLGLEKKLHTSAERDEVVNKEDLEEERDEIQEENEEDLKEESEVKQHTAKEESGNQGECEAAAEMLGDANICEDASQLKSENENTEERMQQVEAQHLVCKELSGVGEGERIEEEESATHEEVEKRKSSRAVQDVQHEENVLIQSVTRSEDDEEQFSLKGNDSAGQLINENMTEHQLGLEKKLHTSAETEVIEKKEENTANEANDEELEKRGDGEVVGEESVSRKREDDVQKVDEVKEELEEESNEIQADDREKNEEEFEEESETEQFTTDGETGEQKEGEAAAAMLGVTNICENASQLPFEKTNDVGTLLPVCNEFENAQMIVFEKDLNTAANQQTTEESEQDKSRTNEEENISTQSVTSSENDQRTEEEQFSQTGNDSADQLITEDTTTHQLGLEKTEIQKLDTCEEIERVENKGDFQEERGEIEEVNRDEDFEEKQHIVKEERQEQKEDEPGTVMLGDANVCEDASQLKSENENSAERTEQVETQHLVCKELSGVVEDEGVEDEESVTCVEEEQDKSSREDVRQEENILTQSATSSEADEDTGEEQFDQTDSDQSDDEAKEDMQEESSEIQEDDGEESEKDFEEKSEAPGNDEEEATVGSGHVQVKEGVRDGIESSEEEEYVRLDDRWKVSETLADIAEDDEEGDEEDSEEESKMQKSTPTKEEEGGKEKTEEERDNKASAAMLENANLSEDASQLNFSDEKTKVETLLPVCKDELTDINVQMTEDLNQTTDEELEEDKSRRRIEEEKTEFTFKEDDVTSMHTEKEMTLEEISSDVEERLSNKEICMKIVCTTAPLTVKAEGESEREINIGFSDVPSGVIEGQAGLSHELNTKACEETPEAVPEHNNELESDENTTQRFFEGGNSEEIQTIHLPEEVEVFKSSKAGGGEYLLIREGSTEESKKELQVGTLQFAEDTEKPKSDNVNLELDHFSEEEKVELLDTSMKTEIKQSDEEFEPELEDEDETAERETNRLPQDVCEKRDAVAADEGVDSADETPESPKSEEGKMTQISLGPELVQAFRLEDDHETEPKLFDESATELLSVRFDTEEQDKGQPEHEVQNLNEIMTLQSVGTASDLITGQSALLQRQITTDAETADESETTLGEIANEPQETEKHSENPAEEHQDGIDEEILDLWIETAMSKDTGGIKEDQLTEEPGETSSEEKKEGVMEAISEDTETSLTTLDSGFLDQTFSEIQIIKSGDTGLLPNKNDNSEDICVVPTPSSESALIEEMVETPQPYPIAEGASGEIGSCPDSGVSSPEPKHPNQEGGTAEEKQDETKPETDAVSGDNEEADVTSLTEATESDISSEAQISPLSEEESVLTESPSGGELQNEPEKRNFSLVAPEEKPSEDLSESFPAPSGTELEEDWTEVDAALLDFAVQKSRIAVKNPRVRPPTDPRSLIHKPSVDPTPSLPVPGKVPVGLPLGGLGLGIKLPGIGAGFPVLKKTQRPPRHDDSSETQSQESDEKKEEEEKSDAAKKDEAPKRPKWMPPGQPGFGNPLMSELKTKLKKTPKE</sequence>
<evidence type="ECO:0000313" key="2">
    <source>
        <dbReference type="Ensembl" id="ENSPFOP00000026012.1"/>
    </source>
</evidence>
<feature type="compositionally biased region" description="Basic and acidic residues" evidence="1">
    <location>
        <begin position="1561"/>
        <end position="1576"/>
    </location>
</feature>
<feature type="region of interest" description="Disordered" evidence="1">
    <location>
        <begin position="351"/>
        <end position="506"/>
    </location>
</feature>
<feature type="compositionally biased region" description="Basic and acidic residues" evidence="1">
    <location>
        <begin position="1711"/>
        <end position="1733"/>
    </location>
</feature>
<feature type="compositionally biased region" description="Polar residues" evidence="1">
    <location>
        <begin position="976"/>
        <end position="985"/>
    </location>
</feature>
<accession>A0A096M3M1</accession>
<feature type="region of interest" description="Disordered" evidence="1">
    <location>
        <begin position="282"/>
        <end position="320"/>
    </location>
</feature>
<feature type="compositionally biased region" description="Basic and acidic residues" evidence="1">
    <location>
        <begin position="667"/>
        <end position="681"/>
    </location>
</feature>
<dbReference type="OrthoDB" id="8961857at2759"/>
<name>A0A096M3M1_POEFO</name>
<feature type="compositionally biased region" description="Acidic residues" evidence="1">
    <location>
        <begin position="1402"/>
        <end position="1415"/>
    </location>
</feature>
<feature type="compositionally biased region" description="Basic and acidic residues" evidence="1">
    <location>
        <begin position="1416"/>
        <end position="1433"/>
    </location>
</feature>
<feature type="compositionally biased region" description="Basic and acidic residues" evidence="1">
    <location>
        <begin position="1101"/>
        <end position="1127"/>
    </location>
</feature>
<dbReference type="Ensembl" id="ENSPFOT00000030389.1">
    <property type="protein sequence ID" value="ENSPFOP00000026012.1"/>
    <property type="gene ID" value="ENSPFOG00000023396.1"/>
</dbReference>
<feature type="compositionally biased region" description="Basic and acidic residues" evidence="1">
    <location>
        <begin position="393"/>
        <end position="410"/>
    </location>
</feature>
<feature type="region of interest" description="Disordered" evidence="1">
    <location>
        <begin position="860"/>
        <end position="1150"/>
    </location>
</feature>
<feature type="compositionally biased region" description="Basic and acidic residues" evidence="1">
    <location>
        <begin position="1364"/>
        <end position="1401"/>
    </location>
</feature>
<feature type="compositionally biased region" description="Acidic residues" evidence="1">
    <location>
        <begin position="945"/>
        <end position="963"/>
    </location>
</feature>
<feature type="region of interest" description="Disordered" evidence="1">
    <location>
        <begin position="552"/>
        <end position="729"/>
    </location>
</feature>
<reference evidence="2" key="3">
    <citation type="submission" date="2025-09" db="UniProtKB">
        <authorList>
            <consortium name="Ensembl"/>
        </authorList>
    </citation>
    <scope>IDENTIFICATION</scope>
</reference>
<feature type="compositionally biased region" description="Polar residues" evidence="1">
    <location>
        <begin position="38"/>
        <end position="47"/>
    </location>
</feature>
<evidence type="ECO:0000256" key="1">
    <source>
        <dbReference type="SAM" id="MobiDB-lite"/>
    </source>
</evidence>
<dbReference type="eggNOG" id="ENOG502SF0S">
    <property type="taxonomic scope" value="Eukaryota"/>
</dbReference>
<feature type="compositionally biased region" description="Basic and acidic residues" evidence="1">
    <location>
        <begin position="1915"/>
        <end position="1935"/>
    </location>
</feature>
<feature type="region of interest" description="Disordered" evidence="1">
    <location>
        <begin position="1539"/>
        <end position="1629"/>
    </location>
</feature>
<feature type="compositionally biased region" description="Basic and acidic residues" evidence="1">
    <location>
        <begin position="289"/>
        <end position="298"/>
    </location>
</feature>
<feature type="compositionally biased region" description="Basic and acidic residues" evidence="1">
    <location>
        <begin position="449"/>
        <end position="468"/>
    </location>
</feature>
<feature type="compositionally biased region" description="Acidic residues" evidence="1">
    <location>
        <begin position="1437"/>
        <end position="1446"/>
    </location>
</feature>
<feature type="compositionally biased region" description="Basic and acidic residues" evidence="1">
    <location>
        <begin position="1053"/>
        <end position="1062"/>
    </location>
</feature>
<feature type="compositionally biased region" description="Basic and acidic residues" evidence="1">
    <location>
        <begin position="1070"/>
        <end position="1079"/>
    </location>
</feature>
<organism evidence="2 3">
    <name type="scientific">Poecilia formosa</name>
    <name type="common">Amazon molly</name>
    <name type="synonym">Limia formosa</name>
    <dbReference type="NCBI Taxonomy" id="48698"/>
    <lineage>
        <taxon>Eukaryota</taxon>
        <taxon>Metazoa</taxon>
        <taxon>Chordata</taxon>
        <taxon>Craniata</taxon>
        <taxon>Vertebrata</taxon>
        <taxon>Euteleostomi</taxon>
        <taxon>Actinopterygii</taxon>
        <taxon>Neopterygii</taxon>
        <taxon>Teleostei</taxon>
        <taxon>Neoteleostei</taxon>
        <taxon>Acanthomorphata</taxon>
        <taxon>Ovalentaria</taxon>
        <taxon>Atherinomorphae</taxon>
        <taxon>Cyprinodontiformes</taxon>
        <taxon>Poeciliidae</taxon>
        <taxon>Poeciliinae</taxon>
        <taxon>Poecilia</taxon>
    </lineage>
</organism>
<feature type="compositionally biased region" description="Basic and acidic residues" evidence="1">
    <location>
        <begin position="563"/>
        <end position="572"/>
    </location>
</feature>
<feature type="compositionally biased region" description="Polar residues" evidence="1">
    <location>
        <begin position="1136"/>
        <end position="1147"/>
    </location>
</feature>
<feature type="compositionally biased region" description="Basic and acidic residues" evidence="1">
    <location>
        <begin position="623"/>
        <end position="644"/>
    </location>
</feature>
<feature type="region of interest" description="Disordered" evidence="1">
    <location>
        <begin position="99"/>
        <end position="262"/>
    </location>
</feature>
<evidence type="ECO:0000313" key="3">
    <source>
        <dbReference type="Proteomes" id="UP000028760"/>
    </source>
</evidence>
<feature type="region of interest" description="Disordered" evidence="1">
    <location>
        <begin position="779"/>
        <end position="828"/>
    </location>
</feature>
<feature type="compositionally biased region" description="Basic and acidic residues" evidence="1">
    <location>
        <begin position="860"/>
        <end position="875"/>
    </location>
</feature>
<feature type="compositionally biased region" description="Acidic residues" evidence="1">
    <location>
        <begin position="702"/>
        <end position="711"/>
    </location>
</feature>
<feature type="compositionally biased region" description="Polar residues" evidence="1">
    <location>
        <begin position="800"/>
        <end position="809"/>
    </location>
</feature>
<feature type="compositionally biased region" description="Polar residues" evidence="1">
    <location>
        <begin position="241"/>
        <end position="252"/>
    </location>
</feature>
<feature type="compositionally biased region" description="Basic and acidic residues" evidence="1">
    <location>
        <begin position="140"/>
        <end position="151"/>
    </location>
</feature>
<dbReference type="GeneID" id="103152330"/>
<feature type="compositionally biased region" description="Basic and acidic residues" evidence="1">
    <location>
        <begin position="488"/>
        <end position="500"/>
    </location>
</feature>
<feature type="compositionally biased region" description="Basic and acidic residues" evidence="1">
    <location>
        <begin position="99"/>
        <end position="118"/>
    </location>
</feature>
<feature type="compositionally biased region" description="Polar residues" evidence="1">
    <location>
        <begin position="819"/>
        <end position="828"/>
    </location>
</feature>
<feature type="compositionally biased region" description="Basic and acidic residues" evidence="1">
    <location>
        <begin position="883"/>
        <end position="899"/>
    </location>
</feature>
<feature type="region of interest" description="Disordered" evidence="1">
    <location>
        <begin position="38"/>
        <end position="82"/>
    </location>
</feature>
<feature type="compositionally biased region" description="Acidic residues" evidence="1">
    <location>
        <begin position="469"/>
        <end position="487"/>
    </location>
</feature>
<feature type="region of interest" description="Disordered" evidence="1">
    <location>
        <begin position="1835"/>
        <end position="1866"/>
    </location>
</feature>
<feature type="region of interest" description="Disordered" evidence="1">
    <location>
        <begin position="1360"/>
        <end position="1463"/>
    </location>
</feature>
<dbReference type="OMA" id="NENMTEH"/>
<proteinExistence type="predicted"/>
<feature type="compositionally biased region" description="Polar residues" evidence="1">
    <location>
        <begin position="1746"/>
        <end position="1764"/>
    </location>
</feature>
<dbReference type="EMBL" id="AYCK01014898">
    <property type="status" value="NOT_ANNOTATED_CDS"/>
    <property type="molecule type" value="Genomic_DNA"/>
</dbReference>
<feature type="compositionally biased region" description="Basic and acidic residues" evidence="1">
    <location>
        <begin position="217"/>
        <end position="226"/>
    </location>
</feature>
<dbReference type="Proteomes" id="UP000028760">
    <property type="component" value="Unassembled WGS sequence"/>
</dbReference>
<feature type="region of interest" description="Disordered" evidence="1">
    <location>
        <begin position="1686"/>
        <end position="1818"/>
    </location>
</feature>
<feature type="compositionally biased region" description="Polar residues" evidence="1">
    <location>
        <begin position="604"/>
        <end position="617"/>
    </location>
</feature>
<feature type="region of interest" description="Disordered" evidence="1">
    <location>
        <begin position="1887"/>
        <end position="1965"/>
    </location>
</feature>
<reference evidence="3" key="1">
    <citation type="submission" date="2013-10" db="EMBL/GenBank/DDBJ databases">
        <authorList>
            <person name="Schartl M."/>
            <person name="Warren W."/>
        </authorList>
    </citation>
    <scope>NUCLEOTIDE SEQUENCE [LARGE SCALE GENOMIC DNA]</scope>
    <source>
        <strain evidence="3">female</strain>
    </source>
</reference>
<feature type="compositionally biased region" description="Acidic residues" evidence="1">
    <location>
        <begin position="682"/>
        <end position="691"/>
    </location>
</feature>
<feature type="compositionally biased region" description="Basic and acidic residues" evidence="1">
    <location>
        <begin position="964"/>
        <end position="975"/>
    </location>
</feature>
<dbReference type="STRING" id="48698.ENSPFOP00000026012"/>
<dbReference type="KEGG" id="pfor:103152330"/>
<feature type="compositionally biased region" description="Acidic residues" evidence="1">
    <location>
        <begin position="986"/>
        <end position="1030"/>
    </location>
</feature>
<feature type="compositionally biased region" description="Acidic residues" evidence="1">
    <location>
        <begin position="203"/>
        <end position="216"/>
    </location>
</feature>
<dbReference type="GeneTree" id="ENSGT01120000275380"/>
<feature type="compositionally biased region" description="Polar residues" evidence="1">
    <location>
        <begin position="358"/>
        <end position="372"/>
    </location>
</feature>
<dbReference type="RefSeq" id="XP_007572811.1">
    <property type="nucleotide sequence ID" value="XM_007572749.2"/>
</dbReference>
<keyword evidence="3" id="KW-1185">Reference proteome</keyword>
<feature type="compositionally biased region" description="Basic and acidic residues" evidence="1">
    <location>
        <begin position="1784"/>
        <end position="1801"/>
    </location>
</feature>
<feature type="compositionally biased region" description="Basic and acidic residues" evidence="1">
    <location>
        <begin position="919"/>
        <end position="932"/>
    </location>
</feature>
<protein>
    <submittedName>
        <fullName evidence="2">Titin homolog</fullName>
    </submittedName>
</protein>
<reference evidence="2" key="2">
    <citation type="submission" date="2025-08" db="UniProtKB">
        <authorList>
            <consortium name="Ensembl"/>
        </authorList>
    </citation>
    <scope>IDENTIFICATION</scope>
</reference>
<feature type="compositionally biased region" description="Basic and acidic residues" evidence="1">
    <location>
        <begin position="186"/>
        <end position="198"/>
    </location>
</feature>
<feature type="compositionally biased region" description="Acidic residues" evidence="1">
    <location>
        <begin position="1086"/>
        <end position="1100"/>
    </location>
</feature>